<accession>A0A1M6WW35</accession>
<feature type="compositionally biased region" description="Polar residues" evidence="1">
    <location>
        <begin position="107"/>
        <end position="120"/>
    </location>
</feature>
<keyword evidence="2" id="KW-1133">Transmembrane helix</keyword>
<organism evidence="3 4">
    <name type="scientific">Chitinophaga jiangningensis</name>
    <dbReference type="NCBI Taxonomy" id="1419482"/>
    <lineage>
        <taxon>Bacteria</taxon>
        <taxon>Pseudomonadati</taxon>
        <taxon>Bacteroidota</taxon>
        <taxon>Chitinophagia</taxon>
        <taxon>Chitinophagales</taxon>
        <taxon>Chitinophagaceae</taxon>
        <taxon>Chitinophaga</taxon>
    </lineage>
</organism>
<feature type="transmembrane region" description="Helical" evidence="2">
    <location>
        <begin position="75"/>
        <end position="97"/>
    </location>
</feature>
<evidence type="ECO:0000313" key="3">
    <source>
        <dbReference type="EMBL" id="SHK97933.1"/>
    </source>
</evidence>
<keyword evidence="2" id="KW-0812">Transmembrane</keyword>
<feature type="compositionally biased region" description="Low complexity" evidence="1">
    <location>
        <begin position="172"/>
        <end position="187"/>
    </location>
</feature>
<protein>
    <submittedName>
        <fullName evidence="3">Uncharacterized protein</fullName>
    </submittedName>
</protein>
<sequence>MNESNLHKGLPNEGTPPIPIPPVGDSWMKMEERLNEAMPLQPGTPENAFNQNTGPIESATMEYKTGNALPGLSRIISSAGILVLTAIIITVITWRVMTYNKHEHQSTTAGTEHNVTSGKATTGAVDIGSNAGSGNKRNSLPAEHATDDSIAFGTIDPKAAAHEETGGRPTPASSNDAASAGAGASQAEVNKVTGENLLPNGANAVTAAKAAVPASNGMSAHNSEVEKSGSHHNITNKSRHGVSNTDHTIRRTNPATINTGAPAEDDQNTHAGNYKPPTADTPVAAENKTAGTSTDVARVTKYSTPQIVLPSTTEVDNQHLSTSTPMLLQSLPVLNSSRNAIPTLKAPPAVTDRYANPCLMGPGPKGYWQLMPQWSAQLPVNGSESWYKGPTGNSQLYKILIPGIRAERTWPNAALSLDLNAIATQAFNNKWYDTVPYIGSGTNTIFISLVQTYGYSATLSYSHRVKGNWFAGIGAQAYYGRLAGKQRTYQYNLAVDTFRLAQFFGDKTEIWNAIGRFQGNATAEIYYDHTKWQAAIRTTIPVYFQRIEPLADPIKPKMQLELLFRWKIIYPKW</sequence>
<dbReference type="RefSeq" id="WP_073078173.1">
    <property type="nucleotide sequence ID" value="NZ_FRBL01000001.1"/>
</dbReference>
<keyword evidence="4" id="KW-1185">Reference proteome</keyword>
<gene>
    <name evidence="3" type="ORF">SAMN05444266_101790</name>
</gene>
<feature type="region of interest" description="Disordered" evidence="1">
    <location>
        <begin position="107"/>
        <end position="149"/>
    </location>
</feature>
<dbReference type="Proteomes" id="UP000184420">
    <property type="component" value="Unassembled WGS sequence"/>
</dbReference>
<dbReference type="STRING" id="1419482.SAMN05444266_101790"/>
<name>A0A1M6WW35_9BACT</name>
<dbReference type="AlphaFoldDB" id="A0A1M6WW35"/>
<feature type="region of interest" description="Disordered" evidence="1">
    <location>
        <begin position="1"/>
        <end position="24"/>
    </location>
</feature>
<evidence type="ECO:0000313" key="4">
    <source>
        <dbReference type="Proteomes" id="UP000184420"/>
    </source>
</evidence>
<feature type="region of interest" description="Disordered" evidence="1">
    <location>
        <begin position="215"/>
        <end position="292"/>
    </location>
</feature>
<feature type="region of interest" description="Disordered" evidence="1">
    <location>
        <begin position="161"/>
        <end position="187"/>
    </location>
</feature>
<dbReference type="EMBL" id="FRBL01000001">
    <property type="protein sequence ID" value="SHK97933.1"/>
    <property type="molecule type" value="Genomic_DNA"/>
</dbReference>
<feature type="compositionally biased region" description="Polar residues" evidence="1">
    <location>
        <begin position="231"/>
        <end position="259"/>
    </location>
</feature>
<evidence type="ECO:0000256" key="1">
    <source>
        <dbReference type="SAM" id="MobiDB-lite"/>
    </source>
</evidence>
<reference evidence="3 4" key="1">
    <citation type="submission" date="2016-11" db="EMBL/GenBank/DDBJ databases">
        <authorList>
            <person name="Jaros S."/>
            <person name="Januszkiewicz K."/>
            <person name="Wedrychowicz H."/>
        </authorList>
    </citation>
    <scope>NUCLEOTIDE SEQUENCE [LARGE SCALE GENOMIC DNA]</scope>
    <source>
        <strain evidence="3 4">DSM 27406</strain>
    </source>
</reference>
<proteinExistence type="predicted"/>
<dbReference type="OrthoDB" id="644873at2"/>
<keyword evidence="2" id="KW-0472">Membrane</keyword>
<evidence type="ECO:0000256" key="2">
    <source>
        <dbReference type="SAM" id="Phobius"/>
    </source>
</evidence>